<protein>
    <submittedName>
        <fullName evidence="3">PQQ-dependent sugar dehydrogenase</fullName>
    </submittedName>
</protein>
<accession>A0ABY0IL67</accession>
<comment type="caution">
    <text evidence="3">The sequence shown here is derived from an EMBL/GenBank/DDBJ whole genome shotgun (WGS) entry which is preliminary data.</text>
</comment>
<dbReference type="SUPFAM" id="SSF50952">
    <property type="entry name" value="Soluble quinoprotein glucose dehydrogenase"/>
    <property type="match status" value="1"/>
</dbReference>
<dbReference type="PANTHER" id="PTHR19328">
    <property type="entry name" value="HEDGEHOG-INTERACTING PROTEIN"/>
    <property type="match status" value="1"/>
</dbReference>
<feature type="chain" id="PRO_5046563723" evidence="1">
    <location>
        <begin position="21"/>
        <end position="356"/>
    </location>
</feature>
<dbReference type="RefSeq" id="WP_114706187.1">
    <property type="nucleotide sequence ID" value="NZ_QDKL01000001.1"/>
</dbReference>
<sequence>MKNLAFLIFITLLNPFYSFAKSNVKAKEVFKTNEIIWGLTFINENEILFTEREGKIKYHNFLTKETKSLTAPKVVASGQGGMLDIVIKNIGEKTYAYYTYSGKVGKTVATILARAQYKDKSLSRPEVLLETKVYSDTSRHFGSRLQFKDNYLFMTVGDRGERDYAQKLNYHNGKILRLNLDGSPAKGNPFEKTKGALKEIWSYGHRNPQGIFMDANKRIFSCEFGPRGGDELNLIKPGLNYGWPIITYGKEYWGPSIGEEKKAGMEQPIVYWTPSISPSGMTIYNGKKYKDWKGNVLLAALGSEHLRRLVLEGDKVVRQEVYLEDLDERMRQIRVSPAGEIYLTTDSGKILKVLKN</sequence>
<name>A0ABY0IL67_9BACT</name>
<evidence type="ECO:0000313" key="3">
    <source>
        <dbReference type="EMBL" id="RZF23240.1"/>
    </source>
</evidence>
<dbReference type="PANTHER" id="PTHR19328:SF75">
    <property type="entry name" value="ALDOSE SUGAR DEHYDROGENASE YLII"/>
    <property type="match status" value="1"/>
</dbReference>
<dbReference type="EMBL" id="QDKL01000001">
    <property type="protein sequence ID" value="RZF23240.1"/>
    <property type="molecule type" value="Genomic_DNA"/>
</dbReference>
<organism evidence="3 4">
    <name type="scientific">Halobacteriovorax vibrionivorans</name>
    <dbReference type="NCBI Taxonomy" id="2152716"/>
    <lineage>
        <taxon>Bacteria</taxon>
        <taxon>Pseudomonadati</taxon>
        <taxon>Bdellovibrionota</taxon>
        <taxon>Bacteriovoracia</taxon>
        <taxon>Bacteriovoracales</taxon>
        <taxon>Halobacteriovoraceae</taxon>
        <taxon>Halobacteriovorax</taxon>
    </lineage>
</organism>
<feature type="domain" description="Glucose/Sorbosone dehydrogenase" evidence="2">
    <location>
        <begin position="36"/>
        <end position="351"/>
    </location>
</feature>
<evidence type="ECO:0000256" key="1">
    <source>
        <dbReference type="SAM" id="SignalP"/>
    </source>
</evidence>
<reference evidence="4" key="1">
    <citation type="journal article" date="2019" name="Int. J. Syst. Evol. Microbiol.">
        <title>Halobacteriovorax valvorus sp. nov., a novel prokaryotic predator isolated from coastal seawater of China.</title>
        <authorList>
            <person name="Chen M.-X."/>
        </authorList>
    </citation>
    <scope>NUCLEOTIDE SEQUENCE [LARGE SCALE GENOMIC DNA]</scope>
    <source>
        <strain evidence="4">BL9</strain>
    </source>
</reference>
<dbReference type="Proteomes" id="UP000443582">
    <property type="component" value="Unassembled WGS sequence"/>
</dbReference>
<keyword evidence="1" id="KW-0732">Signal</keyword>
<feature type="signal peptide" evidence="1">
    <location>
        <begin position="1"/>
        <end position="20"/>
    </location>
</feature>
<proteinExistence type="predicted"/>
<evidence type="ECO:0000259" key="2">
    <source>
        <dbReference type="Pfam" id="PF07995"/>
    </source>
</evidence>
<dbReference type="Pfam" id="PF07995">
    <property type="entry name" value="GSDH"/>
    <property type="match status" value="1"/>
</dbReference>
<dbReference type="InterPro" id="IPR011041">
    <property type="entry name" value="Quinoprot_gluc/sorb_DH_b-prop"/>
</dbReference>
<dbReference type="InterPro" id="IPR011042">
    <property type="entry name" value="6-blade_b-propeller_TolB-like"/>
</dbReference>
<gene>
    <name evidence="3" type="ORF">DAY19_05580</name>
</gene>
<evidence type="ECO:0000313" key="4">
    <source>
        <dbReference type="Proteomes" id="UP000443582"/>
    </source>
</evidence>
<dbReference type="Gene3D" id="2.120.10.30">
    <property type="entry name" value="TolB, C-terminal domain"/>
    <property type="match status" value="1"/>
</dbReference>
<keyword evidence="4" id="KW-1185">Reference proteome</keyword>
<dbReference type="InterPro" id="IPR012938">
    <property type="entry name" value="Glc/Sorbosone_DH"/>
</dbReference>